<dbReference type="UniPathway" id="UPA00035">
    <property type="reaction ID" value="UER00042"/>
</dbReference>
<sequence>MAAVDAGADAIGLVLWERSPRAVSIEIAAEICSRVPAFITTVALTVDADADLVNGIRDKLKVDIIQCHGNESPECCERSGIPYMKAIRMRKDVVLEEEIERFSGARSILLDAYRKGIPGGTGERFDWLRIPASYRPQIVLAGGLNSANVAEAITTVKPYAVDVSGGVEASPGIKDHRKITEFVAAVRVGDQRVYG</sequence>
<evidence type="ECO:0000256" key="7">
    <source>
        <dbReference type="ARBA" id="ARBA00023141"/>
    </source>
</evidence>
<dbReference type="Pfam" id="PF00697">
    <property type="entry name" value="PRAI"/>
    <property type="match status" value="1"/>
</dbReference>
<protein>
    <recommendedName>
        <fullName evidence="4 9">N-(5'-phosphoribosyl)anthranilate isomerase</fullName>
        <shortName evidence="9">PRAI</shortName>
        <ecNumber evidence="3 9">5.3.1.24</ecNumber>
    </recommendedName>
</protein>
<comment type="catalytic activity">
    <reaction evidence="1 9">
        <text>N-(5-phospho-beta-D-ribosyl)anthranilate = 1-(2-carboxyphenylamino)-1-deoxy-D-ribulose 5-phosphate</text>
        <dbReference type="Rhea" id="RHEA:21540"/>
        <dbReference type="ChEBI" id="CHEBI:18277"/>
        <dbReference type="ChEBI" id="CHEBI:58613"/>
        <dbReference type="EC" id="5.3.1.24"/>
    </reaction>
</comment>
<feature type="domain" description="N-(5'phosphoribosyl) anthranilate isomerase (PRAI)" evidence="10">
    <location>
        <begin position="2"/>
        <end position="184"/>
    </location>
</feature>
<dbReference type="Gene3D" id="3.20.20.70">
    <property type="entry name" value="Aldolase class I"/>
    <property type="match status" value="1"/>
</dbReference>
<comment type="caution">
    <text evidence="11">The sequence shown here is derived from an EMBL/GenBank/DDBJ whole genome shotgun (WGS) entry which is preliminary data.</text>
</comment>
<dbReference type="InterPro" id="IPR044643">
    <property type="entry name" value="TrpF_fam"/>
</dbReference>
<evidence type="ECO:0000256" key="9">
    <source>
        <dbReference type="HAMAP-Rule" id="MF_00135"/>
    </source>
</evidence>
<dbReference type="InterPro" id="IPR001240">
    <property type="entry name" value="PRAI_dom"/>
</dbReference>
<keyword evidence="8 9" id="KW-0413">Isomerase</keyword>
<name>A0YB04_9GAMM</name>
<evidence type="ECO:0000256" key="2">
    <source>
        <dbReference type="ARBA" id="ARBA00004664"/>
    </source>
</evidence>
<proteinExistence type="inferred from homology"/>
<evidence type="ECO:0000259" key="10">
    <source>
        <dbReference type="Pfam" id="PF00697"/>
    </source>
</evidence>
<dbReference type="HAMAP" id="MF_00135">
    <property type="entry name" value="PRAI"/>
    <property type="match status" value="1"/>
</dbReference>
<dbReference type="EC" id="5.3.1.24" evidence="3 9"/>
<dbReference type="eggNOG" id="COG0135">
    <property type="taxonomic scope" value="Bacteria"/>
</dbReference>
<keyword evidence="6 9" id="KW-0822">Tryptophan biosynthesis</keyword>
<evidence type="ECO:0000256" key="4">
    <source>
        <dbReference type="ARBA" id="ARBA00022272"/>
    </source>
</evidence>
<gene>
    <name evidence="9" type="primary">trpF</name>
    <name evidence="11" type="ORF">GP2143_04770</name>
</gene>
<dbReference type="GO" id="GO:0004640">
    <property type="term" value="F:phosphoribosylanthranilate isomerase activity"/>
    <property type="evidence" value="ECO:0007669"/>
    <property type="project" value="UniProtKB-UniRule"/>
</dbReference>
<keyword evidence="5 9" id="KW-0028">Amino-acid biosynthesis</keyword>
<dbReference type="EMBL" id="AAVT01000002">
    <property type="protein sequence ID" value="EAW31734.1"/>
    <property type="molecule type" value="Genomic_DNA"/>
</dbReference>
<dbReference type="Proteomes" id="UP000004931">
    <property type="component" value="Unassembled WGS sequence"/>
</dbReference>
<keyword evidence="12" id="KW-1185">Reference proteome</keyword>
<organism evidence="11 12">
    <name type="scientific">marine gamma proteobacterium HTCC2143</name>
    <dbReference type="NCBI Taxonomy" id="247633"/>
    <lineage>
        <taxon>Bacteria</taxon>
        <taxon>Pseudomonadati</taxon>
        <taxon>Pseudomonadota</taxon>
        <taxon>Gammaproteobacteria</taxon>
        <taxon>Cellvibrionales</taxon>
        <taxon>Spongiibacteraceae</taxon>
        <taxon>BD1-7 clade</taxon>
    </lineage>
</organism>
<evidence type="ECO:0000256" key="1">
    <source>
        <dbReference type="ARBA" id="ARBA00001164"/>
    </source>
</evidence>
<reference evidence="11 12" key="1">
    <citation type="journal article" date="2010" name="J. Bacteriol.">
        <title>Genome sequence of the oligotrophic marine Gammaproteobacterium HTCC2143, isolated from the Oregon Coast.</title>
        <authorList>
            <person name="Oh H.M."/>
            <person name="Kang I."/>
            <person name="Ferriera S."/>
            <person name="Giovannoni S.J."/>
            <person name="Cho J.C."/>
        </authorList>
    </citation>
    <scope>NUCLEOTIDE SEQUENCE [LARGE SCALE GENOMIC DNA]</scope>
    <source>
        <strain evidence="11 12">HTCC2143</strain>
    </source>
</reference>
<evidence type="ECO:0000256" key="6">
    <source>
        <dbReference type="ARBA" id="ARBA00022822"/>
    </source>
</evidence>
<accession>A0YB04</accession>
<evidence type="ECO:0000313" key="12">
    <source>
        <dbReference type="Proteomes" id="UP000004931"/>
    </source>
</evidence>
<comment type="pathway">
    <text evidence="2 9">Amino-acid biosynthesis; L-tryptophan biosynthesis; L-tryptophan from chorismate: step 3/5.</text>
</comment>
<dbReference type="GO" id="GO:0000162">
    <property type="term" value="P:L-tryptophan biosynthetic process"/>
    <property type="evidence" value="ECO:0007669"/>
    <property type="project" value="UniProtKB-UniRule"/>
</dbReference>
<dbReference type="SUPFAM" id="SSF51366">
    <property type="entry name" value="Ribulose-phoshate binding barrel"/>
    <property type="match status" value="1"/>
</dbReference>
<evidence type="ECO:0000256" key="5">
    <source>
        <dbReference type="ARBA" id="ARBA00022605"/>
    </source>
</evidence>
<dbReference type="CDD" id="cd00405">
    <property type="entry name" value="PRAI"/>
    <property type="match status" value="1"/>
</dbReference>
<dbReference type="PANTHER" id="PTHR42894:SF1">
    <property type="entry name" value="N-(5'-PHOSPHORIBOSYL)ANTHRANILATE ISOMERASE"/>
    <property type="match status" value="1"/>
</dbReference>
<dbReference type="PANTHER" id="PTHR42894">
    <property type="entry name" value="N-(5'-PHOSPHORIBOSYL)ANTHRANILATE ISOMERASE"/>
    <property type="match status" value="1"/>
</dbReference>
<keyword evidence="7 9" id="KW-0057">Aromatic amino acid biosynthesis</keyword>
<dbReference type="NCBIfam" id="NF002298">
    <property type="entry name" value="PRK01222.1-4"/>
    <property type="match status" value="1"/>
</dbReference>
<dbReference type="InterPro" id="IPR013785">
    <property type="entry name" value="Aldolase_TIM"/>
</dbReference>
<evidence type="ECO:0000313" key="11">
    <source>
        <dbReference type="EMBL" id="EAW31734.1"/>
    </source>
</evidence>
<dbReference type="STRING" id="247633.GP2143_04770"/>
<dbReference type="InterPro" id="IPR011060">
    <property type="entry name" value="RibuloseP-bd_barrel"/>
</dbReference>
<dbReference type="AlphaFoldDB" id="A0YB04"/>
<comment type="similarity">
    <text evidence="9">Belongs to the TrpF family.</text>
</comment>
<evidence type="ECO:0000256" key="8">
    <source>
        <dbReference type="ARBA" id="ARBA00023235"/>
    </source>
</evidence>
<evidence type="ECO:0000256" key="3">
    <source>
        <dbReference type="ARBA" id="ARBA00012572"/>
    </source>
</evidence>